<name>A0A6N9H351_9MICO</name>
<protein>
    <recommendedName>
        <fullName evidence="9">VTT domain-containing protein</fullName>
    </recommendedName>
</protein>
<dbReference type="InterPro" id="IPR032818">
    <property type="entry name" value="DedA-like"/>
</dbReference>
<evidence type="ECO:0000256" key="6">
    <source>
        <dbReference type="ARBA" id="ARBA00023136"/>
    </source>
</evidence>
<keyword evidence="5 7" id="KW-1133">Transmembrane helix</keyword>
<comment type="caution">
    <text evidence="10">The sequence shown here is derived from an EMBL/GenBank/DDBJ whole genome shotgun (WGS) entry which is preliminary data.</text>
</comment>
<feature type="region of interest" description="Disordered" evidence="8">
    <location>
        <begin position="203"/>
        <end position="247"/>
    </location>
</feature>
<evidence type="ECO:0000256" key="7">
    <source>
        <dbReference type="RuleBase" id="RU367016"/>
    </source>
</evidence>
<dbReference type="RefSeq" id="WP_160951944.1">
    <property type="nucleotide sequence ID" value="NZ_WWEQ01000001.1"/>
</dbReference>
<dbReference type="Pfam" id="PF09335">
    <property type="entry name" value="VTT_dom"/>
    <property type="match status" value="1"/>
</dbReference>
<evidence type="ECO:0000256" key="5">
    <source>
        <dbReference type="ARBA" id="ARBA00022989"/>
    </source>
</evidence>
<comment type="caution">
    <text evidence="7">Lacks conserved residue(s) required for the propagation of feature annotation.</text>
</comment>
<proteinExistence type="inferred from homology"/>
<sequence length="247" mass="25774">MQNLAQWVLGFAADPLVYPLAGLCVLVSIIAPFIPTTSLFVALGALSAAHAAPSAWALIAAMATGSWLGDMGLCGLAGRLRFRSWRLLSGQRTRERIDRMEARASSHGLVLTLISRFIPLGRTTIALVAGSGAVPARAFAGQAVAASLVWAVYSVGVGWASGRWVPLPTWLTVGLAIVVSLLLGALLSRLGDAWLARFGRRRRRPAGEVPAGKAGGRPGPTAGAAAPGHARPVSPARAARSPRRGRR</sequence>
<evidence type="ECO:0000256" key="2">
    <source>
        <dbReference type="ARBA" id="ARBA00010792"/>
    </source>
</evidence>
<evidence type="ECO:0000256" key="8">
    <source>
        <dbReference type="SAM" id="MobiDB-lite"/>
    </source>
</evidence>
<keyword evidence="4 7" id="KW-0812">Transmembrane</keyword>
<comment type="similarity">
    <text evidence="2 7">Belongs to the DedA family.</text>
</comment>
<evidence type="ECO:0000256" key="1">
    <source>
        <dbReference type="ARBA" id="ARBA00004651"/>
    </source>
</evidence>
<feature type="transmembrane region" description="Helical" evidence="7">
    <location>
        <begin position="173"/>
        <end position="195"/>
    </location>
</feature>
<comment type="subcellular location">
    <subcellularLocation>
        <location evidence="1 7">Cell membrane</location>
        <topology evidence="1 7">Multi-pass membrane protein</topology>
    </subcellularLocation>
</comment>
<dbReference type="AlphaFoldDB" id="A0A6N9H351"/>
<gene>
    <name evidence="10" type="ORF">GSY69_00405</name>
</gene>
<accession>A0A6N9H351</accession>
<keyword evidence="6 7" id="KW-0472">Membrane</keyword>
<evidence type="ECO:0000259" key="9">
    <source>
        <dbReference type="Pfam" id="PF09335"/>
    </source>
</evidence>
<dbReference type="GO" id="GO:0005886">
    <property type="term" value="C:plasma membrane"/>
    <property type="evidence" value="ECO:0007669"/>
    <property type="project" value="UniProtKB-SubCell"/>
</dbReference>
<feature type="domain" description="VTT" evidence="9">
    <location>
        <begin position="34"/>
        <end position="159"/>
    </location>
</feature>
<dbReference type="PANTHER" id="PTHR30353:SF0">
    <property type="entry name" value="TRANSMEMBRANE PROTEIN"/>
    <property type="match status" value="1"/>
</dbReference>
<keyword evidence="11" id="KW-1185">Reference proteome</keyword>
<organism evidence="10 11">
    <name type="scientific">Brevibacterium rongguiense</name>
    <dbReference type="NCBI Taxonomy" id="2695267"/>
    <lineage>
        <taxon>Bacteria</taxon>
        <taxon>Bacillati</taxon>
        <taxon>Actinomycetota</taxon>
        <taxon>Actinomycetes</taxon>
        <taxon>Micrococcales</taxon>
        <taxon>Brevibacteriaceae</taxon>
        <taxon>Brevibacterium</taxon>
    </lineage>
</organism>
<evidence type="ECO:0000256" key="4">
    <source>
        <dbReference type="ARBA" id="ARBA00022692"/>
    </source>
</evidence>
<evidence type="ECO:0000313" key="10">
    <source>
        <dbReference type="EMBL" id="MYM18480.1"/>
    </source>
</evidence>
<reference evidence="10 11" key="1">
    <citation type="submission" date="2020-01" db="EMBL/GenBank/DDBJ databases">
        <authorList>
            <person name="Deng T."/>
        </authorList>
    </citation>
    <scope>NUCLEOTIDE SEQUENCE [LARGE SCALE GENOMIC DNA]</scope>
    <source>
        <strain evidence="10 11">5221</strain>
    </source>
</reference>
<dbReference type="PANTHER" id="PTHR30353">
    <property type="entry name" value="INNER MEMBRANE PROTEIN DEDA-RELATED"/>
    <property type="match status" value="1"/>
</dbReference>
<evidence type="ECO:0000313" key="11">
    <source>
        <dbReference type="Proteomes" id="UP000469215"/>
    </source>
</evidence>
<feature type="compositionally biased region" description="Low complexity" evidence="8">
    <location>
        <begin position="219"/>
        <end position="239"/>
    </location>
</feature>
<dbReference type="Proteomes" id="UP000469215">
    <property type="component" value="Unassembled WGS sequence"/>
</dbReference>
<feature type="transmembrane region" description="Helical" evidence="7">
    <location>
        <begin position="7"/>
        <end position="34"/>
    </location>
</feature>
<dbReference type="InterPro" id="IPR032816">
    <property type="entry name" value="VTT_dom"/>
</dbReference>
<feature type="transmembrane region" description="Helical" evidence="7">
    <location>
        <begin position="54"/>
        <end position="78"/>
    </location>
</feature>
<keyword evidence="3 7" id="KW-1003">Cell membrane</keyword>
<evidence type="ECO:0000256" key="3">
    <source>
        <dbReference type="ARBA" id="ARBA00022475"/>
    </source>
</evidence>
<dbReference type="EMBL" id="WWEQ01000001">
    <property type="protein sequence ID" value="MYM18480.1"/>
    <property type="molecule type" value="Genomic_DNA"/>
</dbReference>